<comment type="caution">
    <text evidence="1">The sequence shown here is derived from an EMBL/GenBank/DDBJ whole genome shotgun (WGS) entry which is preliminary data.</text>
</comment>
<dbReference type="AlphaFoldDB" id="A0A2P6P792"/>
<dbReference type="GO" id="GO:0008641">
    <property type="term" value="F:ubiquitin-like modifier activating enzyme activity"/>
    <property type="evidence" value="ECO:0007669"/>
    <property type="project" value="InterPro"/>
</dbReference>
<protein>
    <submittedName>
        <fullName evidence="1">Putative NAD(P)-binding domain-containing protein</fullName>
    </submittedName>
</protein>
<accession>A0A2P6P792</accession>
<keyword evidence="2" id="KW-1185">Reference proteome</keyword>
<dbReference type="SUPFAM" id="SSF69572">
    <property type="entry name" value="Activating enzymes of the ubiquitin-like proteins"/>
    <property type="match status" value="1"/>
</dbReference>
<dbReference type="Proteomes" id="UP000238479">
    <property type="component" value="Chromosome 7"/>
</dbReference>
<dbReference type="Gramene" id="PRQ17784">
    <property type="protein sequence ID" value="PRQ17784"/>
    <property type="gene ID" value="RchiOBHm_Chr7g0198761"/>
</dbReference>
<evidence type="ECO:0000313" key="2">
    <source>
        <dbReference type="Proteomes" id="UP000238479"/>
    </source>
</evidence>
<evidence type="ECO:0000313" key="1">
    <source>
        <dbReference type="EMBL" id="PRQ17784.1"/>
    </source>
</evidence>
<dbReference type="EMBL" id="PDCK01000045">
    <property type="protein sequence ID" value="PRQ17784.1"/>
    <property type="molecule type" value="Genomic_DNA"/>
</dbReference>
<name>A0A2P6P792_ROSCH</name>
<organism evidence="1 2">
    <name type="scientific">Rosa chinensis</name>
    <name type="common">China rose</name>
    <dbReference type="NCBI Taxonomy" id="74649"/>
    <lineage>
        <taxon>Eukaryota</taxon>
        <taxon>Viridiplantae</taxon>
        <taxon>Streptophyta</taxon>
        <taxon>Embryophyta</taxon>
        <taxon>Tracheophyta</taxon>
        <taxon>Spermatophyta</taxon>
        <taxon>Magnoliopsida</taxon>
        <taxon>eudicotyledons</taxon>
        <taxon>Gunneridae</taxon>
        <taxon>Pentapetalae</taxon>
        <taxon>rosids</taxon>
        <taxon>fabids</taxon>
        <taxon>Rosales</taxon>
        <taxon>Rosaceae</taxon>
        <taxon>Rosoideae</taxon>
        <taxon>Rosoideae incertae sedis</taxon>
        <taxon>Rosa</taxon>
    </lineage>
</organism>
<sequence>MSFIFSMVFWVQKHTVIESKPEHFLDDLRLNNPWPELRRYRELIKTRMTVDDVDNYSEALRTPLKSLLLEELEFLANEGGGEAPLEGSVPDITSSTEHYVALKKTYQAKAEADFLVLTKGLGLF</sequence>
<dbReference type="STRING" id="74649.A0A2P6P792"/>
<reference evidence="1 2" key="1">
    <citation type="journal article" date="2018" name="Nat. Genet.">
        <title>The Rosa genome provides new insights in the design of modern roses.</title>
        <authorList>
            <person name="Bendahmane M."/>
        </authorList>
    </citation>
    <scope>NUCLEOTIDE SEQUENCE [LARGE SCALE GENOMIC DNA]</scope>
    <source>
        <strain evidence="2">cv. Old Blush</strain>
    </source>
</reference>
<proteinExistence type="predicted"/>
<dbReference type="InterPro" id="IPR035985">
    <property type="entry name" value="Ubiquitin-activating_enz"/>
</dbReference>
<gene>
    <name evidence="1" type="ORF">RchiOBHm_Chr7g0198761</name>
</gene>